<dbReference type="RefSeq" id="XP_013772651.1">
    <property type="nucleotide sequence ID" value="XM_013917197.2"/>
</dbReference>
<feature type="region of interest" description="Disordered" evidence="1">
    <location>
        <begin position="32"/>
        <end position="53"/>
    </location>
</feature>
<dbReference type="GeneID" id="106457751"/>
<gene>
    <name evidence="3" type="primary">LOC106457751</name>
</gene>
<name>A0ABM1B148_LIMPO</name>
<dbReference type="PANTHER" id="PTHR31328">
    <property type="entry name" value="BIOGENESIS OF LYSOSOME-RELATED ORGANELLES COMPLEX 1 SUBUNIT 6"/>
    <property type="match status" value="1"/>
</dbReference>
<feature type="region of interest" description="Disordered" evidence="1">
    <location>
        <begin position="167"/>
        <end position="189"/>
    </location>
</feature>
<evidence type="ECO:0000313" key="2">
    <source>
        <dbReference type="Proteomes" id="UP000694941"/>
    </source>
</evidence>
<dbReference type="Pfam" id="PF14712">
    <property type="entry name" value="Snapin_Pallidin"/>
    <property type="match status" value="1"/>
</dbReference>
<protein>
    <submittedName>
        <fullName evidence="3">Biogenesis of lysosome-related organelles complex 1 subunit 6-like</fullName>
    </submittedName>
</protein>
<keyword evidence="2" id="KW-1185">Reference proteome</keyword>
<organism evidence="2 3">
    <name type="scientific">Limulus polyphemus</name>
    <name type="common">Atlantic horseshoe crab</name>
    <dbReference type="NCBI Taxonomy" id="6850"/>
    <lineage>
        <taxon>Eukaryota</taxon>
        <taxon>Metazoa</taxon>
        <taxon>Ecdysozoa</taxon>
        <taxon>Arthropoda</taxon>
        <taxon>Chelicerata</taxon>
        <taxon>Merostomata</taxon>
        <taxon>Xiphosura</taxon>
        <taxon>Limulidae</taxon>
        <taxon>Limulus</taxon>
    </lineage>
</organism>
<evidence type="ECO:0000256" key="1">
    <source>
        <dbReference type="SAM" id="MobiDB-lite"/>
    </source>
</evidence>
<proteinExistence type="predicted"/>
<dbReference type="PANTHER" id="PTHR31328:SF2">
    <property type="entry name" value="BIOGENESIS OF LYSOSOME-RELATED ORGANELLES COMPLEX 1 SUBUNIT 6"/>
    <property type="match status" value="1"/>
</dbReference>
<dbReference type="Proteomes" id="UP000694941">
    <property type="component" value="Unplaced"/>
</dbReference>
<feature type="compositionally biased region" description="Basic and acidic residues" evidence="1">
    <location>
        <begin position="167"/>
        <end position="181"/>
    </location>
</feature>
<reference evidence="3" key="1">
    <citation type="submission" date="2025-08" db="UniProtKB">
        <authorList>
            <consortium name="RefSeq"/>
        </authorList>
    </citation>
    <scope>IDENTIFICATION</scope>
    <source>
        <tissue evidence="3">Muscle</tissue>
    </source>
</reference>
<evidence type="ECO:0000313" key="3">
    <source>
        <dbReference type="RefSeq" id="XP_013772651.1"/>
    </source>
</evidence>
<accession>A0ABM1B148</accession>
<sequence>METVTPESNSAVIENNRETTKELLVKEDNCVEDNGMEKENYASPEVEEKLKEEKGLPKSAVKKEVGQRLSQGLLSLYLLDLQKVASNLTELSKNQNILIETIQQENTRFSEALSTYSLENVLTRTKHYQTKLMNIKKEMTVLYDRSAKLKKQALRLQEQKQKEALQREQLREEELERERQLTAKVASKS</sequence>
<dbReference type="InterPro" id="IPR028119">
    <property type="entry name" value="Snapin/Pallidin/Snn1"/>
</dbReference>